<dbReference type="InterPro" id="IPR021133">
    <property type="entry name" value="HEAT_type_2"/>
</dbReference>
<organism evidence="1 2">
    <name type="scientific">Halobacillus seohaensis</name>
    <dbReference type="NCBI Taxonomy" id="447421"/>
    <lineage>
        <taxon>Bacteria</taxon>
        <taxon>Bacillati</taxon>
        <taxon>Bacillota</taxon>
        <taxon>Bacilli</taxon>
        <taxon>Bacillales</taxon>
        <taxon>Bacillaceae</taxon>
        <taxon>Halobacillus</taxon>
    </lineage>
</organism>
<dbReference type="RefSeq" id="WP_204710230.1">
    <property type="nucleotide sequence ID" value="NZ_JBHSZV010000053.1"/>
</dbReference>
<comment type="caution">
    <text evidence="1">The sequence shown here is derived from an EMBL/GenBank/DDBJ whole genome shotgun (WGS) entry which is preliminary data.</text>
</comment>
<dbReference type="InterPro" id="IPR016024">
    <property type="entry name" value="ARM-type_fold"/>
</dbReference>
<evidence type="ECO:0000313" key="2">
    <source>
        <dbReference type="Proteomes" id="UP001596410"/>
    </source>
</evidence>
<keyword evidence="2" id="KW-1185">Reference proteome</keyword>
<sequence length="359" mass="41861">MTKVKEVYNNELIEKLASSLHGQSCEFNKELFIKLVYSNDWDQLEFKQRVRRLSTSIHEALPLPYIKSLEVIKSAAPEFKGLSSIIFPDYIEQYGLHDWEESMVALKQVTQFSTSEFAVRAFLLKDQDRMLQQMYKWSESNNEHVRRLASEGSRPRLPWGQSVPSLKKNPELLLPLLRKLMEDQSLYVRKSVANHLNDISKTHPELVITMLKQWQGHNERSDWILRHASRTLLKQGNHQVLKLFGYDSSEFLHVDQLILKNHSISIGESLSFSFHVESEAKTKLRVEYAIDYVKKNGNRNRKVFQASDTKVSKGDRKYYSRHQSFRNMTTRKHYPGTHTLSIIINGVEKASCDFELNDS</sequence>
<dbReference type="PROSITE" id="PS50077">
    <property type="entry name" value="HEAT_REPEAT"/>
    <property type="match status" value="1"/>
</dbReference>
<gene>
    <name evidence="1" type="ORF">ACFQIC_18215</name>
</gene>
<evidence type="ECO:0000313" key="1">
    <source>
        <dbReference type="EMBL" id="MFC7063737.1"/>
    </source>
</evidence>
<dbReference type="Gene3D" id="1.25.40.290">
    <property type="entry name" value="ARM repeat domains"/>
    <property type="match status" value="1"/>
</dbReference>
<dbReference type="Proteomes" id="UP001596410">
    <property type="component" value="Unassembled WGS sequence"/>
</dbReference>
<proteinExistence type="predicted"/>
<name>A0ABW2ETL0_9BACI</name>
<dbReference type="EMBL" id="JBHSZV010000053">
    <property type="protein sequence ID" value="MFC7063737.1"/>
    <property type="molecule type" value="Genomic_DNA"/>
</dbReference>
<dbReference type="SUPFAM" id="SSF48371">
    <property type="entry name" value="ARM repeat"/>
    <property type="match status" value="1"/>
</dbReference>
<protein>
    <submittedName>
        <fullName evidence="1">DNA alkylation repair protein</fullName>
    </submittedName>
</protein>
<accession>A0ABW2ETL0</accession>
<dbReference type="InterPro" id="IPR014825">
    <property type="entry name" value="DNA_alkylation"/>
</dbReference>
<reference evidence="2" key="1">
    <citation type="journal article" date="2019" name="Int. J. Syst. Evol. Microbiol.">
        <title>The Global Catalogue of Microorganisms (GCM) 10K type strain sequencing project: providing services to taxonomists for standard genome sequencing and annotation.</title>
        <authorList>
            <consortium name="The Broad Institute Genomics Platform"/>
            <consortium name="The Broad Institute Genome Sequencing Center for Infectious Disease"/>
            <person name="Wu L."/>
            <person name="Ma J."/>
        </authorList>
    </citation>
    <scope>NUCLEOTIDE SEQUENCE [LARGE SCALE GENOMIC DNA]</scope>
    <source>
        <strain evidence="2">CGMCC 4.1621</strain>
    </source>
</reference>
<dbReference type="Pfam" id="PF08713">
    <property type="entry name" value="DNA_alkylation"/>
    <property type="match status" value="1"/>
</dbReference>